<sequence>MGAGFCRAMDNHVRKTLLITRLTTNHNHLNQRNTLCSNIC</sequence>
<dbReference type="Proteomes" id="UP000032266">
    <property type="component" value="Chromosome"/>
</dbReference>
<dbReference type="HOGENOM" id="CLU_3290425_0_0_6"/>
<dbReference type="AlphaFoldDB" id="A0A0C5VTE2"/>
<dbReference type="KEGG" id="gsn:YC6258_05426"/>
<reference evidence="1 2" key="1">
    <citation type="submission" date="2014-01" db="EMBL/GenBank/DDBJ databases">
        <title>Full genme sequencing of cellulolytic bacterium Gynuella sunshinyii YC6258T gen. nov., sp. nov.</title>
        <authorList>
            <person name="Khan H."/>
            <person name="Chung E.J."/>
            <person name="Chung Y.R."/>
        </authorList>
    </citation>
    <scope>NUCLEOTIDE SEQUENCE [LARGE SCALE GENOMIC DNA]</scope>
    <source>
        <strain evidence="1 2">YC6258</strain>
    </source>
</reference>
<gene>
    <name evidence="1" type="ORF">YC6258_05426</name>
</gene>
<protein>
    <submittedName>
        <fullName evidence="1">Uncharacterized protein</fullName>
    </submittedName>
</protein>
<evidence type="ECO:0000313" key="2">
    <source>
        <dbReference type="Proteomes" id="UP000032266"/>
    </source>
</evidence>
<keyword evidence="2" id="KW-1185">Reference proteome</keyword>
<organism evidence="1 2">
    <name type="scientific">Gynuella sunshinyii YC6258</name>
    <dbReference type="NCBI Taxonomy" id="1445510"/>
    <lineage>
        <taxon>Bacteria</taxon>
        <taxon>Pseudomonadati</taxon>
        <taxon>Pseudomonadota</taxon>
        <taxon>Gammaproteobacteria</taxon>
        <taxon>Oceanospirillales</taxon>
        <taxon>Saccharospirillaceae</taxon>
        <taxon>Gynuella</taxon>
    </lineage>
</organism>
<evidence type="ECO:0000313" key="1">
    <source>
        <dbReference type="EMBL" id="AJQ97456.1"/>
    </source>
</evidence>
<dbReference type="EMBL" id="CP007142">
    <property type="protein sequence ID" value="AJQ97456.1"/>
    <property type="molecule type" value="Genomic_DNA"/>
</dbReference>
<dbReference type="STRING" id="1445510.YC6258_05426"/>
<name>A0A0C5VTE2_9GAMM</name>
<proteinExistence type="predicted"/>
<accession>A0A0C5VTE2</accession>